<dbReference type="Proteomes" id="UP000319829">
    <property type="component" value="Unassembled WGS sequence"/>
</dbReference>
<feature type="domain" description="Glycosyltransferase subfamily 4-like N-terminal" evidence="1">
    <location>
        <begin position="61"/>
        <end position="216"/>
    </location>
</feature>
<evidence type="ECO:0000259" key="1">
    <source>
        <dbReference type="Pfam" id="PF13439"/>
    </source>
</evidence>
<comment type="caution">
    <text evidence="2">The sequence shown here is derived from an EMBL/GenBank/DDBJ whole genome shotgun (WGS) entry which is preliminary data.</text>
</comment>
<evidence type="ECO:0000313" key="3">
    <source>
        <dbReference type="Proteomes" id="UP000319829"/>
    </source>
</evidence>
<dbReference type="InterPro" id="IPR028098">
    <property type="entry name" value="Glyco_trans_4-like_N"/>
</dbReference>
<dbReference type="AlphaFoldDB" id="A0A538SL54"/>
<dbReference type="PANTHER" id="PTHR45947">
    <property type="entry name" value="SULFOQUINOVOSYL TRANSFERASE SQD2"/>
    <property type="match status" value="1"/>
</dbReference>
<dbReference type="Gene3D" id="3.40.50.2000">
    <property type="entry name" value="Glycogen Phosphorylase B"/>
    <property type="match status" value="2"/>
</dbReference>
<sequence length="426" mass="46847">MRSGGSPDRAEWRRDGSWGMEQVEVGQSCGRLLGYDDLPARAPEVHRRVIRLAFCTDSFQIGGTELNAARWAEHLSAKRFQLTVVHFQADGPLRTRYERAGARLVHVPLRNMYGLGAIRQGIRLARFLARERIQVFHAHDVYSNIFGVPWARLGGVPTVVASRRWWQRSQRPIQRIVNRWAYRAAHRVLANSPSVAALLTREEGVSPTKVICVPNCLGDDAFQALSPAERATWRTRLHVPADGPVIGIVARLDCVKDHATLLRAFAQIAGAVPQAHLLCVGEGPQRVKLVELARALQIEGRVQFPGIVTPSFNLHQLFDVSVLCSVSEGFPNSVLEAMAAARPVVATRVGGVPDAVRDGETGILVPPGDARALATALHLVIDTPQRARLLGVAAQAYVRAEYHESRVIERLSACYEALAWGVRAEA</sequence>
<dbReference type="Pfam" id="PF13439">
    <property type="entry name" value="Glyco_transf_4"/>
    <property type="match status" value="1"/>
</dbReference>
<organism evidence="2 3">
    <name type="scientific">Eiseniibacteriota bacterium</name>
    <dbReference type="NCBI Taxonomy" id="2212470"/>
    <lineage>
        <taxon>Bacteria</taxon>
        <taxon>Candidatus Eiseniibacteriota</taxon>
    </lineage>
</organism>
<reference evidence="2 3" key="1">
    <citation type="journal article" date="2019" name="Nat. Microbiol.">
        <title>Mediterranean grassland soil C-N compound turnover is dependent on rainfall and depth, and is mediated by genomically divergent microorganisms.</title>
        <authorList>
            <person name="Diamond S."/>
            <person name="Andeer P.F."/>
            <person name="Li Z."/>
            <person name="Crits-Christoph A."/>
            <person name="Burstein D."/>
            <person name="Anantharaman K."/>
            <person name="Lane K.R."/>
            <person name="Thomas B.C."/>
            <person name="Pan C."/>
            <person name="Northen T.R."/>
            <person name="Banfield J.F."/>
        </authorList>
    </citation>
    <scope>NUCLEOTIDE SEQUENCE [LARGE SCALE GENOMIC DNA]</scope>
    <source>
        <strain evidence="2">WS_4</strain>
    </source>
</reference>
<keyword evidence="2" id="KW-0808">Transferase</keyword>
<dbReference type="InterPro" id="IPR050194">
    <property type="entry name" value="Glycosyltransferase_grp1"/>
</dbReference>
<dbReference type="Pfam" id="PF13692">
    <property type="entry name" value="Glyco_trans_1_4"/>
    <property type="match status" value="1"/>
</dbReference>
<dbReference type="SUPFAM" id="SSF53756">
    <property type="entry name" value="UDP-Glycosyltransferase/glycogen phosphorylase"/>
    <property type="match status" value="1"/>
</dbReference>
<name>A0A538SL54_UNCEI</name>
<gene>
    <name evidence="2" type="ORF">E6K74_12695</name>
</gene>
<protein>
    <submittedName>
        <fullName evidence="2">Glycosyltransferase</fullName>
    </submittedName>
</protein>
<dbReference type="PANTHER" id="PTHR45947:SF3">
    <property type="entry name" value="SULFOQUINOVOSYL TRANSFERASE SQD2"/>
    <property type="match status" value="1"/>
</dbReference>
<accession>A0A538SL54</accession>
<proteinExistence type="predicted"/>
<dbReference type="EMBL" id="VBOU01000116">
    <property type="protein sequence ID" value="TMQ52106.1"/>
    <property type="molecule type" value="Genomic_DNA"/>
</dbReference>
<dbReference type="GO" id="GO:0016758">
    <property type="term" value="F:hexosyltransferase activity"/>
    <property type="evidence" value="ECO:0007669"/>
    <property type="project" value="TreeGrafter"/>
</dbReference>
<evidence type="ECO:0000313" key="2">
    <source>
        <dbReference type="EMBL" id="TMQ52106.1"/>
    </source>
</evidence>